<name>A0A444IPW7_9BACT</name>
<gene>
    <name evidence="1" type="ORF">H206_03417</name>
</gene>
<evidence type="ECO:0000313" key="2">
    <source>
        <dbReference type="Proteomes" id="UP000287853"/>
    </source>
</evidence>
<reference evidence="1 2" key="1">
    <citation type="submission" date="2017-01" db="EMBL/GenBank/DDBJ databases">
        <title>The cable genome- insights into the physiology and evolution of filamentous bacteria capable of sulfide oxidation via long distance electron transfer.</title>
        <authorList>
            <person name="Schreiber L."/>
            <person name="Bjerg J.T."/>
            <person name="Boggild A."/>
            <person name="Van De Vossenberg J."/>
            <person name="Meysman F."/>
            <person name="Nielsen L.P."/>
            <person name="Schramm A."/>
            <person name="Kjeldsen K.U."/>
        </authorList>
    </citation>
    <scope>NUCLEOTIDE SEQUENCE [LARGE SCALE GENOMIC DNA]</scope>
    <source>
        <strain evidence="1">MCF</strain>
    </source>
</reference>
<sequence length="49" mass="5855">MKFERLKELKEICEKQYNREACCFSSLKEGSCDQVYFIAKYPTKIILTK</sequence>
<organism evidence="1 2">
    <name type="scientific">Candidatus Electrothrix aarhusensis</name>
    <dbReference type="NCBI Taxonomy" id="1859131"/>
    <lineage>
        <taxon>Bacteria</taxon>
        <taxon>Pseudomonadati</taxon>
        <taxon>Thermodesulfobacteriota</taxon>
        <taxon>Desulfobulbia</taxon>
        <taxon>Desulfobulbales</taxon>
        <taxon>Desulfobulbaceae</taxon>
        <taxon>Candidatus Electrothrix</taxon>
    </lineage>
</organism>
<dbReference type="EMBL" id="MTKO01000140">
    <property type="protein sequence ID" value="RWX42869.1"/>
    <property type="molecule type" value="Genomic_DNA"/>
</dbReference>
<dbReference type="Proteomes" id="UP000287853">
    <property type="component" value="Unassembled WGS sequence"/>
</dbReference>
<proteinExistence type="predicted"/>
<accession>A0A444IPW7</accession>
<comment type="caution">
    <text evidence="1">The sequence shown here is derived from an EMBL/GenBank/DDBJ whole genome shotgun (WGS) entry which is preliminary data.</text>
</comment>
<evidence type="ECO:0000313" key="1">
    <source>
        <dbReference type="EMBL" id="RWX42869.1"/>
    </source>
</evidence>
<keyword evidence="2" id="KW-1185">Reference proteome</keyword>
<protein>
    <submittedName>
        <fullName evidence="1">Uncharacterized protein</fullName>
    </submittedName>
</protein>
<dbReference type="AlphaFoldDB" id="A0A444IPW7"/>